<evidence type="ECO:0000313" key="4">
    <source>
        <dbReference type="Proteomes" id="UP000005090"/>
    </source>
</evidence>
<accession>H8GIY0</accession>
<keyword evidence="4" id="KW-1185">Reference proteome</keyword>
<evidence type="ECO:0000313" key="3">
    <source>
        <dbReference type="EMBL" id="EIC31487.1"/>
    </source>
</evidence>
<dbReference type="Pfam" id="PF14086">
    <property type="entry name" value="DUF4266"/>
    <property type="match status" value="1"/>
</dbReference>
<proteinExistence type="predicted"/>
<dbReference type="EMBL" id="CM001475">
    <property type="protein sequence ID" value="EIC31487.1"/>
    <property type="molecule type" value="Genomic_DNA"/>
</dbReference>
<feature type="domain" description="DUF4266" evidence="2">
    <location>
        <begin position="26"/>
        <end position="74"/>
    </location>
</feature>
<dbReference type="AlphaFoldDB" id="H8GIY0"/>
<dbReference type="Proteomes" id="UP000005090">
    <property type="component" value="Chromosome"/>
</dbReference>
<gene>
    <name evidence="3" type="ORF">Metal_3846</name>
</gene>
<protein>
    <recommendedName>
        <fullName evidence="2">DUF4266 domain-containing protein</fullName>
    </recommendedName>
</protein>
<organism evidence="3 4">
    <name type="scientific">Methylomicrobium album BG8</name>
    <dbReference type="NCBI Taxonomy" id="686340"/>
    <lineage>
        <taxon>Bacteria</taxon>
        <taxon>Pseudomonadati</taxon>
        <taxon>Pseudomonadota</taxon>
        <taxon>Gammaproteobacteria</taxon>
        <taxon>Methylococcales</taxon>
        <taxon>Methylococcaceae</taxon>
        <taxon>Methylomicrobium</taxon>
    </lineage>
</organism>
<dbReference type="RefSeq" id="WP_005374876.1">
    <property type="nucleotide sequence ID" value="NZ_CM001475.1"/>
</dbReference>
<dbReference type="HOGENOM" id="CLU_177704_0_1_6"/>
<feature type="chain" id="PRO_5003611987" description="DUF4266 domain-containing protein" evidence="1">
    <location>
        <begin position="24"/>
        <end position="75"/>
    </location>
</feature>
<dbReference type="InterPro" id="IPR025362">
    <property type="entry name" value="DUF4266"/>
</dbReference>
<reference evidence="3 4" key="1">
    <citation type="journal article" date="2013" name="Genome Announc.">
        <title>Genome Sequence of the Obligate Gammaproteobacterial Methanotroph Methylomicrobium album Strain BG8.</title>
        <authorList>
            <person name="Kits K.D."/>
            <person name="Kalyuzhnaya M.G."/>
            <person name="Klotz M.G."/>
            <person name="Jetten M.S."/>
            <person name="Op den Camp H.J."/>
            <person name="Vuilleumier S."/>
            <person name="Bringel F."/>
            <person name="Dispirito A.A."/>
            <person name="Murrell J.C."/>
            <person name="Bruce D."/>
            <person name="Cheng J.F."/>
            <person name="Copeland A."/>
            <person name="Goodwin L."/>
            <person name="Hauser L."/>
            <person name="Lajus A."/>
            <person name="Land M.L."/>
            <person name="Lapidus A."/>
            <person name="Lucas S."/>
            <person name="Medigue C."/>
            <person name="Pitluck S."/>
            <person name="Woyke T."/>
            <person name="Zeytun A."/>
            <person name="Stein L.Y."/>
        </authorList>
    </citation>
    <scope>NUCLEOTIDE SEQUENCE [LARGE SCALE GENOMIC DNA]</scope>
    <source>
        <strain evidence="3 4">BG8</strain>
    </source>
</reference>
<name>H8GIY0_METAL</name>
<feature type="signal peptide" evidence="1">
    <location>
        <begin position="1"/>
        <end position="23"/>
    </location>
</feature>
<dbReference type="STRING" id="686340.Metal_3846"/>
<dbReference type="eggNOG" id="ENOG5032YN8">
    <property type="taxonomic scope" value="Bacteria"/>
</dbReference>
<sequence>MMPSVRRTYAALAFFLAIGAAGCTEVAPWQRGNLAKPQMALEPYPLQSSFRGHIYGSREAASGVSASEGGGCGCY</sequence>
<dbReference type="PROSITE" id="PS51257">
    <property type="entry name" value="PROKAR_LIPOPROTEIN"/>
    <property type="match status" value="1"/>
</dbReference>
<keyword evidence="1" id="KW-0732">Signal</keyword>
<evidence type="ECO:0000259" key="2">
    <source>
        <dbReference type="Pfam" id="PF14086"/>
    </source>
</evidence>
<evidence type="ECO:0000256" key="1">
    <source>
        <dbReference type="SAM" id="SignalP"/>
    </source>
</evidence>